<feature type="transmembrane region" description="Helical" evidence="1">
    <location>
        <begin position="76"/>
        <end position="95"/>
    </location>
</feature>
<keyword evidence="1" id="KW-0472">Membrane</keyword>
<feature type="transmembrane region" description="Helical" evidence="1">
    <location>
        <begin position="12"/>
        <end position="33"/>
    </location>
</feature>
<feature type="transmembrane region" description="Helical" evidence="1">
    <location>
        <begin position="438"/>
        <end position="456"/>
    </location>
</feature>
<name>H3NNZ7_9FIRM</name>
<feature type="transmembrane region" description="Helical" evidence="1">
    <location>
        <begin position="361"/>
        <end position="381"/>
    </location>
</feature>
<sequence>MIKKFNKFVNYILFFIVICSSFSALSGLIYYLFKASFNTTLKYIIILVTLATMFNYREKFLPFIKMMKDNLKITFITSFIIIFALQIFLIFRVNLYATWDVDNVYAIVKTLFYKEDLSELFHTYISRYPNNRFIMFMFYHLANLFRPLIGEFAISRHFFQLINIIFLDFSIYLTAFSLYNIFDKDFSFKFLLLSIPLMFSVYIFFPYTDYMVLPFIAISIFLFTLKDGIPKYMMLGVSSALAYLMKPSSIIYLFAIFILMVLLLIDKEGKNRKKKLIYSLATFISLIFVIKIFSFYCSNQNLIKFKRSEEFPPNHFIAMGLSNFGAYNHRDVLDTAAQKGKRAKIKYNNRKIVKRIRDMKYIGYAPFLFTKLFATTTFGSYSPYWEQRGAVIDVEDEYILSGRNKNSIESREKYKQINNDFFKSFYFTNAKNRPVMDFVYQIIYIFVWIGVFLSLRHSNEDELIIQIFKLSLLGAFTFLMLFESGRSRYLIQYIFYIYILSIYGYRKYYLTKI</sequence>
<accession>H3NNZ7</accession>
<protein>
    <recommendedName>
        <fullName evidence="4">Glycosyltransferase RgtA/B/C/D-like domain-containing protein</fullName>
    </recommendedName>
</protein>
<evidence type="ECO:0000313" key="3">
    <source>
        <dbReference type="Proteomes" id="UP000004191"/>
    </source>
</evidence>
<feature type="transmembrane region" description="Helical" evidence="1">
    <location>
        <begin position="277"/>
        <end position="297"/>
    </location>
</feature>
<reference evidence="2 3" key="1">
    <citation type="submission" date="2012-01" db="EMBL/GenBank/DDBJ databases">
        <title>The Genome Sequence of Helcococcus kunzii ATCC 51366.</title>
        <authorList>
            <consortium name="The Broad Institute Genome Sequencing Platform"/>
            <person name="Earl A."/>
            <person name="Ward D."/>
            <person name="Feldgarden M."/>
            <person name="Gevers D."/>
            <person name="Huys G."/>
            <person name="Young S.K."/>
            <person name="Zeng Q."/>
            <person name="Gargeya S."/>
            <person name="Fitzgerald M."/>
            <person name="Haas B."/>
            <person name="Abouelleil A."/>
            <person name="Alvarado L."/>
            <person name="Arachchi H.M."/>
            <person name="Berlin A."/>
            <person name="Chapman S.B."/>
            <person name="Gearin G."/>
            <person name="Goldberg J."/>
            <person name="Griggs A."/>
            <person name="Gujja S."/>
            <person name="Hansen M."/>
            <person name="Heiman D."/>
            <person name="Howarth C."/>
            <person name="Larimer J."/>
            <person name="Lui A."/>
            <person name="MacDonald P.J.P."/>
            <person name="McCowen C."/>
            <person name="Montmayeur A."/>
            <person name="Murphy C."/>
            <person name="Neiman D."/>
            <person name="Pearson M."/>
            <person name="Priest M."/>
            <person name="Roberts A."/>
            <person name="Saif S."/>
            <person name="Shea T."/>
            <person name="Sisk P."/>
            <person name="Stolte C."/>
            <person name="Sykes S."/>
            <person name="Wortman J."/>
            <person name="Nusbaum C."/>
            <person name="Birren B."/>
        </authorList>
    </citation>
    <scope>NUCLEOTIDE SEQUENCE [LARGE SCALE GENOMIC DNA]</scope>
    <source>
        <strain evidence="2 3">ATCC 51366</strain>
    </source>
</reference>
<feature type="transmembrane region" description="Helical" evidence="1">
    <location>
        <begin position="463"/>
        <end position="482"/>
    </location>
</feature>
<dbReference type="OrthoDB" id="5695313at2"/>
<evidence type="ECO:0008006" key="4">
    <source>
        <dbReference type="Google" id="ProtNLM"/>
    </source>
</evidence>
<dbReference type="AlphaFoldDB" id="H3NNZ7"/>
<keyword evidence="1" id="KW-1133">Transmembrane helix</keyword>
<proteinExistence type="predicted"/>
<feature type="transmembrane region" description="Helical" evidence="1">
    <location>
        <begin position="488"/>
        <end position="505"/>
    </location>
</feature>
<feature type="transmembrane region" description="Helical" evidence="1">
    <location>
        <begin position="158"/>
        <end position="179"/>
    </location>
</feature>
<keyword evidence="3" id="KW-1185">Reference proteome</keyword>
<keyword evidence="1" id="KW-0812">Transmembrane</keyword>
<evidence type="ECO:0000313" key="2">
    <source>
        <dbReference type="EMBL" id="EHR34122.1"/>
    </source>
</evidence>
<dbReference type="Proteomes" id="UP000004191">
    <property type="component" value="Unassembled WGS sequence"/>
</dbReference>
<organism evidence="2 3">
    <name type="scientific">Helcococcus kunzii ATCC 51366</name>
    <dbReference type="NCBI Taxonomy" id="883114"/>
    <lineage>
        <taxon>Bacteria</taxon>
        <taxon>Bacillati</taxon>
        <taxon>Bacillota</taxon>
        <taxon>Tissierellia</taxon>
        <taxon>Tissierellales</taxon>
        <taxon>Peptoniphilaceae</taxon>
        <taxon>Helcococcus</taxon>
    </lineage>
</organism>
<dbReference type="STRING" id="883114.HMPREF9709_01058"/>
<dbReference type="EMBL" id="AGEI01000021">
    <property type="protein sequence ID" value="EHR34122.1"/>
    <property type="molecule type" value="Genomic_DNA"/>
</dbReference>
<gene>
    <name evidence="2" type="ORF">HMPREF9709_01058</name>
</gene>
<feature type="transmembrane region" description="Helical" evidence="1">
    <location>
        <begin position="241"/>
        <end position="265"/>
    </location>
</feature>
<evidence type="ECO:0000256" key="1">
    <source>
        <dbReference type="SAM" id="Phobius"/>
    </source>
</evidence>
<dbReference type="HOGENOM" id="CLU_024626_3_0_9"/>
<dbReference type="GeneID" id="96999049"/>
<dbReference type="RefSeq" id="WP_005398554.1">
    <property type="nucleotide sequence ID" value="NZ_JH601088.1"/>
</dbReference>
<dbReference type="eggNOG" id="COG1807">
    <property type="taxonomic scope" value="Bacteria"/>
</dbReference>
<comment type="caution">
    <text evidence="2">The sequence shown here is derived from an EMBL/GenBank/DDBJ whole genome shotgun (WGS) entry which is preliminary data.</text>
</comment>
<feature type="transmembrane region" description="Helical" evidence="1">
    <location>
        <begin position="211"/>
        <end position="229"/>
    </location>
</feature>